<feature type="signal peptide" evidence="1">
    <location>
        <begin position="1"/>
        <end position="21"/>
    </location>
</feature>
<sequence>MKRKSSYTLLLFFMHLCFTYAQQIVTDSSLQPQELIDNLTNGSCAAATNATSLINGSVNNIPSYGFFERGTSDFPLENGIILSTGNVNSAGNTLLPQSLSDGNLEWETDSDILSVLNIDQTLNATSLEFDFTSINNSLSFKYVFASDEYQQQYPCNFQDVFAILIKEAGTSDPYINIALLPDNVTTINTSSIHPEIANGCTAENESAFQGYNINTTNFDGQTIVLNATTNITPGIIYHIKFVIADHIDQRFDSAVFIEAEGFGSSVDLGPDQTACGSPVVLDGNVNNNQATYKWLKDGIEISGESNSTLSVIEYGEYEVEVTIPLPNGSCTMTDSVLIDTALFLQAEPISDIIVCDEAPYDGVAIFDLSLKDSEIMQSLPSSNYIISYHLSQDDALNNLNAISGNYENTGLTETIYVRIESLDGDCLQLGNFNVEVGIEPNYNTIPPIIICSDFVINGVGYAELSYYAFEIANYEFNRTVTFHVSTEDAHIGENPITYATDVPFGSNFTYVRVFNDFTGCYAIFPIQIVIQDGINYDQELYIDLCLPPDQSTAVFDLGIIRDNVLAQYPGASVFFYRNYDNAAEGALAIFPGFLYENEVPYHQTIYMGVRLLDSPCSTILEVDLYTNLANNVVNENSTIERCDDSSNDNILDFDLIDVSNELMGDYEIDITYYNSVEDRANEVNPINQNIPFTVNGPTQTLFTVASANGCANNVDVTLKINPIPELVPQTIEYCGNPNTEEGYTTIHLNLLINTISQNFENLVTTLHATEEDAISGVNSLSDSYNLDDDNPILYIRVTNEATQCFNTTTLEVTITDSVAIGTPEPIIVCDDDLDGIATVNLESVIPQLSTDLSSLNIAFYDSYINAISNRFPITNTANYTTENTEIYIKVYIDGIDCFVLISFDVLIYNTPELNTITDYINCELDPNLASNFYFNSKDNEIINSQIGMQVLYFENETDAINRVNPIDKTQAYTNTSSPQTIYVRLENEQESSCFTTGFFQIETRQTSIYSEPTDIFTCDYNGTGLNTVDFTEKINEITNGASQNLSVSFHLSPLNADLGTNALPLSYTSTVNPQLIYARVENTATSCFNISTFKINTLALPEVNYNQSLISCGNNYAFEQQWDLTDIEPLILEGRQYGIEFIYFESESDLVNNSNRILNPENYTNTSFPQTLFVKVRNVSTGCYSTVPFSLIINTPPIINDFSTYNICENENNLVDLTEINEALLDNTYNILVSYHTSEGDAEANTNALNTNYNYTNTNESLFARVEYSTTNCYAVYPFQLVVEPLPIANLPSDLVACDDDTDGAFLFDLTSQNTAILNGQNPNDISVSYYNSQNNATENLSPLNTDYLAYNNEIIFVRVENNTTGCFDTTQFSIIVNPLPINAIEDQVICLNNLPLVVSAETGNSTDSYLWSTGVASSEIEIYDTGSYSVTITNAFGCEYTSTFNVTESESAVIDVVETIDFSDPNNITVTVNGIGNYLYQLNNLPVQSSNVFVNVPLGYNTIKVIDQNGCAQITREVMVIDAPKHMTPNSDGDFDTWHIVGVETLPGTIIHIFDRKGKLLKELGSNTSGWDGTYNGNKMPTGDYWYLATVNQNGKTFQVKGHFALRR</sequence>
<dbReference type="RefSeq" id="WP_186846374.1">
    <property type="nucleotide sequence ID" value="NZ_JACOME010000003.1"/>
</dbReference>
<proteinExistence type="predicted"/>
<keyword evidence="1" id="KW-0732">Signal</keyword>
<dbReference type="InterPro" id="IPR026341">
    <property type="entry name" value="T9SS_type_B"/>
</dbReference>
<evidence type="ECO:0000313" key="2">
    <source>
        <dbReference type="EMBL" id="MBC3847261.1"/>
    </source>
</evidence>
<gene>
    <name evidence="2" type="ORF">H6H04_12765</name>
</gene>
<reference evidence="2 3" key="1">
    <citation type="submission" date="2020-08" db="EMBL/GenBank/DDBJ databases">
        <title>Winogradskyella ouciana sp. nov., isolated from the hadal seawater of the Mariana Trench.</title>
        <authorList>
            <person name="He X."/>
        </authorList>
    </citation>
    <scope>NUCLEOTIDE SEQUENCE [LARGE SCALE GENOMIC DNA]</scope>
    <source>
        <strain evidence="2 3">KCTC 22026</strain>
    </source>
</reference>
<dbReference type="NCBIfam" id="TIGR04131">
    <property type="entry name" value="Bac_Flav_CTERM"/>
    <property type="match status" value="1"/>
</dbReference>
<accession>A0ABR6Y3E2</accession>
<name>A0ABR6Y3E2_9FLAO</name>
<protein>
    <submittedName>
        <fullName evidence="2">T9SS type B sorting domain-containing protein</fullName>
    </submittedName>
</protein>
<comment type="caution">
    <text evidence="2">The sequence shown here is derived from an EMBL/GenBank/DDBJ whole genome shotgun (WGS) entry which is preliminary data.</text>
</comment>
<feature type="chain" id="PRO_5046107717" evidence="1">
    <location>
        <begin position="22"/>
        <end position="1609"/>
    </location>
</feature>
<dbReference type="NCBIfam" id="NF038133">
    <property type="entry name" value="choice_anch_L"/>
    <property type="match status" value="1"/>
</dbReference>
<dbReference type="Proteomes" id="UP000607435">
    <property type="component" value="Unassembled WGS sequence"/>
</dbReference>
<evidence type="ECO:0000313" key="3">
    <source>
        <dbReference type="Proteomes" id="UP000607435"/>
    </source>
</evidence>
<dbReference type="InterPro" id="IPR049804">
    <property type="entry name" value="Choice_anch_L"/>
</dbReference>
<keyword evidence="3" id="KW-1185">Reference proteome</keyword>
<evidence type="ECO:0000256" key="1">
    <source>
        <dbReference type="SAM" id="SignalP"/>
    </source>
</evidence>
<organism evidence="2 3">
    <name type="scientific">Winogradskyella echinorum</name>
    <dbReference type="NCBI Taxonomy" id="538189"/>
    <lineage>
        <taxon>Bacteria</taxon>
        <taxon>Pseudomonadati</taxon>
        <taxon>Bacteroidota</taxon>
        <taxon>Flavobacteriia</taxon>
        <taxon>Flavobacteriales</taxon>
        <taxon>Flavobacteriaceae</taxon>
        <taxon>Winogradskyella</taxon>
    </lineage>
</organism>
<dbReference type="EMBL" id="JACOME010000003">
    <property type="protein sequence ID" value="MBC3847261.1"/>
    <property type="molecule type" value="Genomic_DNA"/>
</dbReference>
<dbReference type="Pfam" id="PF13585">
    <property type="entry name" value="CHU_C"/>
    <property type="match status" value="1"/>
</dbReference>